<dbReference type="EMBL" id="CP007141">
    <property type="protein sequence ID" value="AJC73878.1"/>
    <property type="molecule type" value="Genomic_DNA"/>
</dbReference>
<dbReference type="FunFam" id="3.40.50.620:FF:000174">
    <property type="entry name" value="ATPase, PP-loop superfamily"/>
    <property type="match status" value="1"/>
</dbReference>
<dbReference type="Proteomes" id="UP000077469">
    <property type="component" value="Chromosome"/>
</dbReference>
<dbReference type="OrthoDB" id="9801054at2"/>
<keyword evidence="6" id="KW-0547">Nucleotide-binding</keyword>
<evidence type="ECO:0000256" key="11">
    <source>
        <dbReference type="ARBA" id="ARBA00023014"/>
    </source>
</evidence>
<evidence type="ECO:0000256" key="10">
    <source>
        <dbReference type="ARBA" id="ARBA00023004"/>
    </source>
</evidence>
<keyword evidence="10" id="KW-0408">Iron</keyword>
<keyword evidence="4" id="KW-0808">Transferase</keyword>
<dbReference type="AlphaFoldDB" id="A0A0X1KRD2"/>
<keyword evidence="7 12" id="KW-0862">Zinc</keyword>
<evidence type="ECO:0000256" key="1">
    <source>
        <dbReference type="ARBA" id="ARBA00001946"/>
    </source>
</evidence>
<evidence type="ECO:0000259" key="14">
    <source>
        <dbReference type="Pfam" id="PF22082"/>
    </source>
</evidence>
<evidence type="ECO:0000256" key="12">
    <source>
        <dbReference type="PIRSR" id="PIRSR004976-50"/>
    </source>
</evidence>
<dbReference type="SUPFAM" id="SSF52402">
    <property type="entry name" value="Adenine nucleotide alpha hydrolases-like"/>
    <property type="match status" value="1"/>
</dbReference>
<dbReference type="InterPro" id="IPR011063">
    <property type="entry name" value="TilS/TtcA_N"/>
</dbReference>
<feature type="domain" description="tRNA(Ile)-lysidine/2-thiocytidine synthase N-terminal" evidence="13">
    <location>
        <begin position="50"/>
        <end position="219"/>
    </location>
</feature>
<sequence>MKCKKCSQTAVIHLPQHNVAYCEEHFNDYFLNRVQKAIRKYSMIEENERVLVAVSGGKDSVSLWHALVKLNYNCDALFLDTGLGTPKLEELDQLAKKVGSNFIIYDAHEDLMGLDIPKIAKILKRPTCSVCGNVRRYLMNKFAVENGYDVLATGHNLDDEVSFLLGNLLNWQTGYLARQSPTLPKTHEKFVKKIKPLVLLTEKETYAYALINDLPFSEEKCPFSKNASSLLYKRVLNEIEMAQPGTKLRFYAGAQEFFKEKEPVQLRECAVCGYPTTEEVCSFCKMRERLKNALGE</sequence>
<protein>
    <submittedName>
        <fullName evidence="15">CTU1/ATPBD3 family protein MJ1478</fullName>
    </submittedName>
</protein>
<dbReference type="GO" id="GO:0046872">
    <property type="term" value="F:metal ion binding"/>
    <property type="evidence" value="ECO:0007669"/>
    <property type="project" value="UniProtKB-KW"/>
</dbReference>
<evidence type="ECO:0000313" key="16">
    <source>
        <dbReference type="Proteomes" id="UP000077469"/>
    </source>
</evidence>
<dbReference type="InterPro" id="IPR014729">
    <property type="entry name" value="Rossmann-like_a/b/a_fold"/>
</dbReference>
<dbReference type="PaxDb" id="1123384-AJ81_06375"/>
<dbReference type="PANTHER" id="PTHR11807">
    <property type="entry name" value="ATPASES OF THE PP SUPERFAMILY-RELATED"/>
    <property type="match status" value="1"/>
</dbReference>
<evidence type="ECO:0000259" key="13">
    <source>
        <dbReference type="Pfam" id="PF01171"/>
    </source>
</evidence>
<dbReference type="PIRSF" id="PIRSF004976">
    <property type="entry name" value="ATPase_YdaO"/>
    <property type="match status" value="1"/>
</dbReference>
<dbReference type="GO" id="GO:0002143">
    <property type="term" value="P:tRNA wobble position uridine thiolation"/>
    <property type="evidence" value="ECO:0007669"/>
    <property type="project" value="TreeGrafter"/>
</dbReference>
<dbReference type="KEGG" id="phy:AJ81_06375"/>
<dbReference type="RefSeq" id="WP_031504613.1">
    <property type="nucleotide sequence ID" value="NC_022795.1"/>
</dbReference>
<evidence type="ECO:0000313" key="15">
    <source>
        <dbReference type="EMBL" id="AJC73878.1"/>
    </source>
</evidence>
<comment type="cofactor">
    <cofactor evidence="2">
        <name>[4Fe-4S] cluster</name>
        <dbReference type="ChEBI" id="CHEBI:49883"/>
    </cofactor>
</comment>
<feature type="binding site" evidence="12">
    <location>
        <position position="3"/>
    </location>
    <ligand>
        <name>Zn(2+)</name>
        <dbReference type="ChEBI" id="CHEBI:29105"/>
        <label>1</label>
    </ligand>
</feature>
<evidence type="ECO:0000256" key="7">
    <source>
        <dbReference type="ARBA" id="ARBA00022833"/>
    </source>
</evidence>
<dbReference type="Pfam" id="PF01171">
    <property type="entry name" value="ATP_bind_3"/>
    <property type="match status" value="1"/>
</dbReference>
<keyword evidence="3" id="KW-0004">4Fe-4S</keyword>
<dbReference type="Gene3D" id="3.40.50.620">
    <property type="entry name" value="HUPs"/>
    <property type="match status" value="1"/>
</dbReference>
<feature type="binding site" evidence="12">
    <location>
        <position position="22"/>
    </location>
    <ligand>
        <name>Zn(2+)</name>
        <dbReference type="ChEBI" id="CHEBI:29105"/>
        <label>1</label>
    </ligand>
</feature>
<dbReference type="GO" id="GO:0002144">
    <property type="term" value="C:cytosolic tRNA wobble base thiouridylase complex"/>
    <property type="evidence" value="ECO:0007669"/>
    <property type="project" value="TreeGrafter"/>
</dbReference>
<keyword evidence="16" id="KW-1185">Reference proteome</keyword>
<dbReference type="GO" id="GO:0005524">
    <property type="term" value="F:ATP binding"/>
    <property type="evidence" value="ECO:0007669"/>
    <property type="project" value="UniProtKB-KW"/>
</dbReference>
<dbReference type="Pfam" id="PF22082">
    <property type="entry name" value="TtuA_LIM_N"/>
    <property type="match status" value="1"/>
</dbReference>
<feature type="binding site" evidence="12">
    <location>
        <position position="269"/>
    </location>
    <ligand>
        <name>Zn(2+)</name>
        <dbReference type="ChEBI" id="CHEBI:29105"/>
        <label>2</label>
    </ligand>
</feature>
<evidence type="ECO:0000256" key="9">
    <source>
        <dbReference type="ARBA" id="ARBA00022842"/>
    </source>
</evidence>
<feature type="binding site" evidence="12">
    <location>
        <position position="6"/>
    </location>
    <ligand>
        <name>Zn(2+)</name>
        <dbReference type="ChEBI" id="CHEBI:29105"/>
        <label>1</label>
    </ligand>
</feature>
<evidence type="ECO:0000256" key="6">
    <source>
        <dbReference type="ARBA" id="ARBA00022741"/>
    </source>
</evidence>
<dbReference type="PANTHER" id="PTHR11807:SF27">
    <property type="entry name" value="TRNA-5-METHYLURIDINE(54) 2-SULFURTRANSFERASE"/>
    <property type="match status" value="1"/>
</dbReference>
<keyword evidence="11" id="KW-0411">Iron-sulfur</keyword>
<accession>A0A0X1KRD2</accession>
<dbReference type="STRING" id="1123384.AJ81_06375"/>
<feature type="binding site" evidence="12">
    <location>
        <position position="25"/>
    </location>
    <ligand>
        <name>Zn(2+)</name>
        <dbReference type="ChEBI" id="CHEBI:29105"/>
        <label>1</label>
    </ligand>
</feature>
<name>A0A0X1KRD2_9THEM</name>
<dbReference type="GO" id="GO:0016740">
    <property type="term" value="F:transferase activity"/>
    <property type="evidence" value="ECO:0007669"/>
    <property type="project" value="UniProtKB-KW"/>
</dbReference>
<dbReference type="GO" id="GO:0000049">
    <property type="term" value="F:tRNA binding"/>
    <property type="evidence" value="ECO:0007669"/>
    <property type="project" value="TreeGrafter"/>
</dbReference>
<feature type="binding site" evidence="12">
    <location>
        <position position="281"/>
    </location>
    <ligand>
        <name>Zn(2+)</name>
        <dbReference type="ChEBI" id="CHEBI:29105"/>
        <label>2</label>
    </ligand>
</feature>
<evidence type="ECO:0000256" key="2">
    <source>
        <dbReference type="ARBA" id="ARBA00001966"/>
    </source>
</evidence>
<dbReference type="GO" id="GO:0051539">
    <property type="term" value="F:4 iron, 4 sulfur cluster binding"/>
    <property type="evidence" value="ECO:0007669"/>
    <property type="project" value="UniProtKB-KW"/>
</dbReference>
<keyword evidence="8" id="KW-0067">ATP-binding</keyword>
<evidence type="ECO:0000256" key="8">
    <source>
        <dbReference type="ARBA" id="ARBA00022840"/>
    </source>
</evidence>
<reference evidence="15 16" key="1">
    <citation type="submission" date="2014-01" db="EMBL/GenBank/DDBJ databases">
        <title>Genome sequencing of Thermotog hypogea.</title>
        <authorList>
            <person name="Zhang X."/>
            <person name="Alvare G."/>
            <person name="Fristensky B."/>
            <person name="Chen L."/>
            <person name="Suen T."/>
            <person name="Chen Q."/>
            <person name="Ma K."/>
        </authorList>
    </citation>
    <scope>NUCLEOTIDE SEQUENCE [LARGE SCALE GENOMIC DNA]</scope>
    <source>
        <strain evidence="15 16">DSM 11164</strain>
    </source>
</reference>
<comment type="cofactor">
    <cofactor evidence="1">
        <name>Mg(2+)</name>
        <dbReference type="ChEBI" id="CHEBI:18420"/>
    </cofactor>
</comment>
<dbReference type="PATRIC" id="fig|1123384.7.peg.1285"/>
<feature type="binding site" evidence="12">
    <location>
        <position position="284"/>
    </location>
    <ligand>
        <name>Zn(2+)</name>
        <dbReference type="ChEBI" id="CHEBI:29105"/>
        <label>2</label>
    </ligand>
</feature>
<dbReference type="InterPro" id="IPR054306">
    <property type="entry name" value="TtuA-like_LIM_N"/>
</dbReference>
<evidence type="ECO:0000256" key="5">
    <source>
        <dbReference type="ARBA" id="ARBA00022723"/>
    </source>
</evidence>
<dbReference type="InterPro" id="IPR035107">
    <property type="entry name" value="tRNA_thiolation_TtcA_Ctu1"/>
</dbReference>
<keyword evidence="9" id="KW-0460">Magnesium</keyword>
<keyword evidence="5 12" id="KW-0479">Metal-binding</keyword>
<evidence type="ECO:0000256" key="3">
    <source>
        <dbReference type="ARBA" id="ARBA00022485"/>
    </source>
</evidence>
<proteinExistence type="predicted"/>
<evidence type="ECO:0000256" key="4">
    <source>
        <dbReference type="ARBA" id="ARBA00022679"/>
    </source>
</evidence>
<organism evidence="15 16">
    <name type="scientific">Pseudothermotoga hypogea DSM 11164 = NBRC 106472</name>
    <dbReference type="NCBI Taxonomy" id="1123384"/>
    <lineage>
        <taxon>Bacteria</taxon>
        <taxon>Thermotogati</taxon>
        <taxon>Thermotogota</taxon>
        <taxon>Thermotogae</taxon>
        <taxon>Thermotogales</taxon>
        <taxon>Thermotogaceae</taxon>
        <taxon>Pseudothermotoga</taxon>
    </lineage>
</organism>
<gene>
    <name evidence="15" type="ORF">AJ81_06375</name>
</gene>
<feature type="domain" description="2-thiouridine synthetase TtuA-like N-terminal LIM" evidence="14">
    <location>
        <begin position="2"/>
        <end position="27"/>
    </location>
</feature>
<feature type="binding site" evidence="12">
    <location>
        <position position="272"/>
    </location>
    <ligand>
        <name>Zn(2+)</name>
        <dbReference type="ChEBI" id="CHEBI:29105"/>
        <label>2</label>
    </ligand>
</feature>